<gene>
    <name evidence="1" type="ORF">FCIRC_13846</name>
</gene>
<evidence type="ECO:0000313" key="1">
    <source>
        <dbReference type="EMBL" id="KAF5655789.1"/>
    </source>
</evidence>
<protein>
    <submittedName>
        <fullName evidence="1">Uncharacterized protein</fullName>
    </submittedName>
</protein>
<evidence type="ECO:0000313" key="2">
    <source>
        <dbReference type="Proteomes" id="UP000572754"/>
    </source>
</evidence>
<name>A0A8H5WF08_FUSCI</name>
<dbReference type="AlphaFoldDB" id="A0A8H5WF08"/>
<proteinExistence type="predicted"/>
<keyword evidence="2" id="KW-1185">Reference proteome</keyword>
<reference evidence="2" key="1">
    <citation type="journal article" date="2020" name="BMC Genomics">
        <title>Correction to: Identification and distribution of gene clusters required for synthesis of sphingolipid metabolism inhibitors in diverse species of the filamentous fungus Fusarium.</title>
        <authorList>
            <person name="Kim H.S."/>
            <person name="Lohmar J.M."/>
            <person name="Busman M."/>
            <person name="Brown D.W."/>
            <person name="Naumann T.A."/>
            <person name="Divon H.H."/>
            <person name="Lysoe E."/>
            <person name="Uhlig S."/>
            <person name="Proctor R.H."/>
        </authorList>
    </citation>
    <scope>NUCLEOTIDE SEQUENCE [LARGE SCALE GENOMIC DNA]</scope>
    <source>
        <strain evidence="2">NRRL 25331</strain>
    </source>
</reference>
<reference evidence="1 2" key="2">
    <citation type="submission" date="2020-05" db="EMBL/GenBank/DDBJ databases">
        <title>Identification and distribution of gene clusters putatively required for synthesis of sphingolipid metabolism inhibitors in phylogenetically diverse species of the filamentous fungus Fusarium.</title>
        <authorList>
            <person name="Kim H.-S."/>
            <person name="Busman M."/>
            <person name="Brown D.W."/>
            <person name="Divon H."/>
            <person name="Uhlig S."/>
            <person name="Proctor R.H."/>
        </authorList>
    </citation>
    <scope>NUCLEOTIDE SEQUENCE [LARGE SCALE GENOMIC DNA]</scope>
    <source>
        <strain evidence="1 2">NRRL 25331</strain>
    </source>
</reference>
<dbReference type="EMBL" id="JAAQPE010000802">
    <property type="protein sequence ID" value="KAF5655789.1"/>
    <property type="molecule type" value="Genomic_DNA"/>
</dbReference>
<accession>A0A8H5WF08</accession>
<sequence>MAFDDREHSQLKTLSIGKEVLMSSISSGSWLPTSTDLGQDGAESAQCHTLDLASAAKSSLALLAACSPDSNETPQDKDIQDLTAGPTAIDPIHSSHCDMSPPPTPRATANTGIDTGNCNPGPLSIPYNKPDYNTGSVTYKYKKRRIKLITATSVGDDRVSCEFSFGRYTTFYDDELDIKLHACLVGECSLRTKATVCFHARCHETRLYSITPAFLAATCYTYNPSLSEERRRARYIQQALVYNLQQARLWPRELPTELWTMVAGLLLEDCAAFTAQEQLSECDSAEEYTIDLTQPVYASYVKIDGRVYVKNLRNTAKAGVKGGSHVMLLSPGMYADENEGKDMFVAEDHLGIRQIIFASPKRCNEWCRSHPNTPGAWWKHLSRGDIRSTVAIRSDGFKIRDIEGGRKGSLALVPRIGWQVPVSVSPTIIDLLTLKIPEENPSNLRMRFFDCNGPHTTGYFVATDGARTLAILSHEQDQLVDPSSFEDVNAPICFWIYMPIDKGEYLTDICRRAGSLTVRTETIGLTFSTNRGRTVVFGLYGNENVDFRRVAALPHTPCRVYFNQADSSGRHNVELIALENGSAAINQDNIPSLPASVSHYPYTQSNEIWIHSSCSMRHLTSVHACVDKSAPHQPVIGMLLYYTDGHRESVGQFRLDWSIESITVREMDRLYICGKRTKQNWGYVAAATTQPPLNQAEGCWLDVAQAGLLEWWFSSRHSVLFYNNSRLN</sequence>
<organism evidence="1 2">
    <name type="scientific">Fusarium circinatum</name>
    <name type="common">Pitch canker fungus</name>
    <name type="synonym">Gibberella circinata</name>
    <dbReference type="NCBI Taxonomy" id="48490"/>
    <lineage>
        <taxon>Eukaryota</taxon>
        <taxon>Fungi</taxon>
        <taxon>Dikarya</taxon>
        <taxon>Ascomycota</taxon>
        <taxon>Pezizomycotina</taxon>
        <taxon>Sordariomycetes</taxon>
        <taxon>Hypocreomycetidae</taxon>
        <taxon>Hypocreales</taxon>
        <taxon>Nectriaceae</taxon>
        <taxon>Fusarium</taxon>
        <taxon>Fusarium fujikuroi species complex</taxon>
    </lineage>
</organism>
<comment type="caution">
    <text evidence="1">The sequence shown here is derived from an EMBL/GenBank/DDBJ whole genome shotgun (WGS) entry which is preliminary data.</text>
</comment>
<dbReference type="Proteomes" id="UP000572754">
    <property type="component" value="Unassembled WGS sequence"/>
</dbReference>